<dbReference type="AlphaFoldDB" id="A0A923NG57"/>
<comment type="caution">
    <text evidence="1">The sequence shown here is derived from an EMBL/GenBank/DDBJ whole genome shotgun (WGS) entry which is preliminary data.</text>
</comment>
<dbReference type="EMBL" id="JACSZT010000009">
    <property type="protein sequence ID" value="MBC6499428.1"/>
    <property type="molecule type" value="Genomic_DNA"/>
</dbReference>
<dbReference type="Gene3D" id="2.70.70.10">
    <property type="entry name" value="Glucose Permease (Domain IIA)"/>
    <property type="match status" value="1"/>
</dbReference>
<dbReference type="SUPFAM" id="SSF51261">
    <property type="entry name" value="Duplicated hybrid motif"/>
    <property type="match status" value="1"/>
</dbReference>
<proteinExistence type="predicted"/>
<organism evidence="1 2">
    <name type="scientific">Weissella confusa</name>
    <name type="common">Lactobacillus confusus</name>
    <dbReference type="NCBI Taxonomy" id="1583"/>
    <lineage>
        <taxon>Bacteria</taxon>
        <taxon>Bacillati</taxon>
        <taxon>Bacillota</taxon>
        <taxon>Bacilli</taxon>
        <taxon>Lactobacillales</taxon>
        <taxon>Lactobacillaceae</taxon>
        <taxon>Weissella</taxon>
    </lineage>
</organism>
<protein>
    <submittedName>
        <fullName evidence="1">Uncharacterized protein</fullName>
    </submittedName>
</protein>
<sequence length="64" mass="7020">MKFDRQIKHGDLLATMDIEAVKAAGKLATTMVIFMSLAENAEVKVDDEDIFDGIGGNYVGRVIF</sequence>
<gene>
    <name evidence="1" type="ORF">H7R52_13855</name>
</gene>
<evidence type="ECO:0000313" key="1">
    <source>
        <dbReference type="EMBL" id="MBC6499428.1"/>
    </source>
</evidence>
<reference evidence="1" key="1">
    <citation type="submission" date="2020-08" db="EMBL/GenBank/DDBJ databases">
        <title>Complete genome sequence of Weissella confusa strain FS54 provides insights into metabolic potential.</title>
        <authorList>
            <person name="Fhoula I."/>
            <person name="Najjari A."/>
            <person name="Lekired A."/>
            <person name="Bessrour-Aouam N."/>
            <person name="Jaballah S."/>
            <person name="Klibi N."/>
            <person name="Ouzari H.-I."/>
        </authorList>
    </citation>
    <scope>NUCLEOTIDE SEQUENCE</scope>
    <source>
        <strain evidence="1">FS54</strain>
    </source>
</reference>
<name>A0A923NG57_WEICO</name>
<evidence type="ECO:0000313" key="2">
    <source>
        <dbReference type="Proteomes" id="UP000650485"/>
    </source>
</evidence>
<dbReference type="Proteomes" id="UP000650485">
    <property type="component" value="Unassembled WGS sequence"/>
</dbReference>
<accession>A0A923NG57</accession>
<dbReference type="InterPro" id="IPR011055">
    <property type="entry name" value="Dup_hybrid_motif"/>
</dbReference>